<keyword evidence="5 8" id="KW-0645">Protease</keyword>
<dbReference type="PANTHER" id="PTHR24260:SF147">
    <property type="entry name" value="EG:BACR7A4.3 PROTEIN-RELATED"/>
    <property type="match status" value="1"/>
</dbReference>
<evidence type="ECO:0000313" key="8">
    <source>
        <dbReference type="EMBL" id="KAK3919313.1"/>
    </source>
</evidence>
<dbReference type="GO" id="GO:0006508">
    <property type="term" value="P:proteolysis"/>
    <property type="evidence" value="ECO:0007669"/>
    <property type="project" value="UniProtKB-KW"/>
</dbReference>
<dbReference type="InterPro" id="IPR001314">
    <property type="entry name" value="Peptidase_S1A"/>
</dbReference>
<dbReference type="SUPFAM" id="SSF50494">
    <property type="entry name" value="Trypsin-like serine proteases"/>
    <property type="match status" value="2"/>
</dbReference>
<keyword evidence="1" id="KW-0732">Signal</keyword>
<feature type="region of interest" description="Disordered" evidence="6">
    <location>
        <begin position="1"/>
        <end position="57"/>
    </location>
</feature>
<evidence type="ECO:0000256" key="2">
    <source>
        <dbReference type="ARBA" id="ARBA00023157"/>
    </source>
</evidence>
<dbReference type="SMART" id="SM00020">
    <property type="entry name" value="Tryp_SPc"/>
    <property type="match status" value="2"/>
</dbReference>
<dbReference type="Pfam" id="PF00089">
    <property type="entry name" value="Trypsin"/>
    <property type="match status" value="2"/>
</dbReference>
<keyword evidence="5" id="KW-0720">Serine protease</keyword>
<name>A0AAE1HDX2_9NEOP</name>
<protein>
    <submittedName>
        <fullName evidence="8">Serine protease snake</fullName>
    </submittedName>
</protein>
<dbReference type="InterPro" id="IPR018114">
    <property type="entry name" value="TRYPSIN_HIS"/>
</dbReference>
<dbReference type="AlphaFoldDB" id="A0AAE1HDX2"/>
<keyword evidence="3" id="KW-0325">Glycoprotein</keyword>
<dbReference type="InterPro" id="IPR009003">
    <property type="entry name" value="Peptidase_S1_PA"/>
</dbReference>
<dbReference type="PROSITE" id="PS00134">
    <property type="entry name" value="TRYPSIN_HIS"/>
    <property type="match status" value="1"/>
</dbReference>
<dbReference type="InterPro" id="IPR043504">
    <property type="entry name" value="Peptidase_S1_PA_chymotrypsin"/>
</dbReference>
<dbReference type="PROSITE" id="PS00135">
    <property type="entry name" value="TRYPSIN_SER"/>
    <property type="match status" value="1"/>
</dbReference>
<dbReference type="CDD" id="cd00190">
    <property type="entry name" value="Tryp_SPc"/>
    <property type="match status" value="2"/>
</dbReference>
<dbReference type="GO" id="GO:0004252">
    <property type="term" value="F:serine-type endopeptidase activity"/>
    <property type="evidence" value="ECO:0007669"/>
    <property type="project" value="InterPro"/>
</dbReference>
<dbReference type="InterPro" id="IPR033116">
    <property type="entry name" value="TRYPSIN_SER"/>
</dbReference>
<keyword evidence="2" id="KW-1015">Disulfide bond</keyword>
<dbReference type="PANTHER" id="PTHR24260">
    <property type="match status" value="1"/>
</dbReference>
<feature type="compositionally biased region" description="Polar residues" evidence="6">
    <location>
        <begin position="16"/>
        <end position="30"/>
    </location>
</feature>
<reference evidence="8" key="2">
    <citation type="journal article" date="2023" name="BMC Genomics">
        <title>Pest status, molecular evolution, and epigenetic factors derived from the genome assembly of Frankliniella fusca, a thysanopteran phytovirus vector.</title>
        <authorList>
            <person name="Catto M.A."/>
            <person name="Labadie P.E."/>
            <person name="Jacobson A.L."/>
            <person name="Kennedy G.G."/>
            <person name="Srinivasan R."/>
            <person name="Hunt B.G."/>
        </authorList>
    </citation>
    <scope>NUCLEOTIDE SEQUENCE</scope>
    <source>
        <strain evidence="8">PL_HMW_Pooled</strain>
    </source>
</reference>
<evidence type="ECO:0000256" key="5">
    <source>
        <dbReference type="RuleBase" id="RU363034"/>
    </source>
</evidence>
<feature type="non-terminal residue" evidence="8">
    <location>
        <position position="1"/>
    </location>
</feature>
<evidence type="ECO:0000259" key="7">
    <source>
        <dbReference type="PROSITE" id="PS50240"/>
    </source>
</evidence>
<dbReference type="InterPro" id="IPR051333">
    <property type="entry name" value="CLIP_Serine_Protease"/>
</dbReference>
<evidence type="ECO:0000313" key="9">
    <source>
        <dbReference type="Proteomes" id="UP001219518"/>
    </source>
</evidence>
<dbReference type="InterPro" id="IPR001254">
    <property type="entry name" value="Trypsin_dom"/>
</dbReference>
<dbReference type="Proteomes" id="UP001219518">
    <property type="component" value="Unassembled WGS sequence"/>
</dbReference>
<feature type="domain" description="Peptidase S1" evidence="7">
    <location>
        <begin position="576"/>
        <end position="851"/>
    </location>
</feature>
<organism evidence="8 9">
    <name type="scientific">Frankliniella fusca</name>
    <dbReference type="NCBI Taxonomy" id="407009"/>
    <lineage>
        <taxon>Eukaryota</taxon>
        <taxon>Metazoa</taxon>
        <taxon>Ecdysozoa</taxon>
        <taxon>Arthropoda</taxon>
        <taxon>Hexapoda</taxon>
        <taxon>Insecta</taxon>
        <taxon>Pterygota</taxon>
        <taxon>Neoptera</taxon>
        <taxon>Paraneoptera</taxon>
        <taxon>Thysanoptera</taxon>
        <taxon>Terebrantia</taxon>
        <taxon>Thripoidea</taxon>
        <taxon>Thripidae</taxon>
        <taxon>Frankliniella</taxon>
    </lineage>
</organism>
<dbReference type="EMBL" id="JAHWGI010000977">
    <property type="protein sequence ID" value="KAK3919313.1"/>
    <property type="molecule type" value="Genomic_DNA"/>
</dbReference>
<feature type="domain" description="Peptidase S1" evidence="7">
    <location>
        <begin position="256"/>
        <end position="524"/>
    </location>
</feature>
<dbReference type="PROSITE" id="PS50240">
    <property type="entry name" value="TRYPSIN_DOM"/>
    <property type="match status" value="2"/>
</dbReference>
<comment type="similarity">
    <text evidence="4">Belongs to the peptidase S1 family. CLIP subfamily.</text>
</comment>
<proteinExistence type="inferred from homology"/>
<evidence type="ECO:0000256" key="6">
    <source>
        <dbReference type="SAM" id="MobiDB-lite"/>
    </source>
</evidence>
<dbReference type="FunFam" id="2.40.10.10:FF:000028">
    <property type="entry name" value="Serine protease easter"/>
    <property type="match status" value="1"/>
</dbReference>
<gene>
    <name evidence="8" type="ORF">KUF71_001131</name>
</gene>
<keyword evidence="5" id="KW-0378">Hydrolase</keyword>
<dbReference type="PRINTS" id="PR00722">
    <property type="entry name" value="CHYMOTRYPSIN"/>
</dbReference>
<evidence type="ECO:0000256" key="3">
    <source>
        <dbReference type="ARBA" id="ARBA00023180"/>
    </source>
</evidence>
<evidence type="ECO:0000256" key="1">
    <source>
        <dbReference type="ARBA" id="ARBA00022729"/>
    </source>
</evidence>
<reference evidence="8" key="1">
    <citation type="submission" date="2021-07" db="EMBL/GenBank/DDBJ databases">
        <authorList>
            <person name="Catto M.A."/>
            <person name="Jacobson A."/>
            <person name="Kennedy G."/>
            <person name="Labadie P."/>
            <person name="Hunt B.G."/>
            <person name="Srinivasan R."/>
        </authorList>
    </citation>
    <scope>NUCLEOTIDE SEQUENCE</scope>
    <source>
        <strain evidence="8">PL_HMW_Pooled</strain>
        <tissue evidence="8">Head</tissue>
    </source>
</reference>
<dbReference type="Gene3D" id="2.40.10.10">
    <property type="entry name" value="Trypsin-like serine proteases"/>
    <property type="match status" value="2"/>
</dbReference>
<sequence length="853" mass="90065">HTHTKPTPSPCALPTFEQSEPADSNENPSTKIRGRRVGGGELRSLVGGNQSVEQEHDADARRARAARAARAAARREVGGGGGTGLRGATGLLLWLQRHQRFFEVVSPRRTILSPSRPSAGSPLAAQTQSCFHGALLRPGRCELLTRCPEAIRERQSGGRPQLCGFPPAGLQSLVPLVCCTSASTAPAPGPEWPTPSPPPINYGRVATAPVTESCEKLLASPPSADGGQGSKAERKCGEYQRAACAVASPRLTASAPSDGEPAGRMEFPHMALLGFGSDPASLTWACGGSLIAPDWVLTAAHCLASGSTRVSHVLLGALHRSEAAEEARARGAEAEHADKPDRQLIPVAEAVPHPEYKVMRRYHDLALLRLARPARTSRRGVRPACLHTDLDGDPTGLQAVATGWGATGFGEDASELLVKVNLTVRSRDECRRLFNPRTDRKLPEGILDGQMCAGGGSAKDTCEGDSGGPLQVAVPTPAAGGGAADTCLHLLVGVVSFGPACGIGLPGVYTRVAHYVPWIEAVVWRAGGAGAGAPGSCAPLRRLAEDNSWTELKLPATGNGTLARRMCKSYILDWCPSGGPLTMQPGLTPRDACHFNSDHFQTADPLNYPHMALLVYGDSYYNEEVGCLASLISPTFLLTAARCASLGCLPVKRAVLGVSGGRGSLSSHYRSKDRQEVAVAEVVLHPDYARDRRYNDVALLRLAKAVKMSALVRPACLHVAALGPEEGLAAVATGWGASGQWQSVEGDLLMSDLRVDAAAECRQAVAAEGLPGGLHATQLCTSRVCSNTTYPGEPGAPLQYLHRVLRTKDDLELQIHRLIGVASLSPPCGRCLPDVHARVAAFVPWIESVVWPE</sequence>
<evidence type="ECO:0000256" key="4">
    <source>
        <dbReference type="ARBA" id="ARBA00024195"/>
    </source>
</evidence>
<accession>A0AAE1HDX2</accession>
<comment type="caution">
    <text evidence="8">The sequence shown here is derived from an EMBL/GenBank/DDBJ whole genome shotgun (WGS) entry which is preliminary data.</text>
</comment>
<keyword evidence="9" id="KW-1185">Reference proteome</keyword>